<dbReference type="InterPro" id="IPR041380">
    <property type="entry name" value="Acetyltransf_17"/>
</dbReference>
<keyword evidence="3" id="KW-1185">Reference proteome</keyword>
<dbReference type="InterPro" id="IPR051554">
    <property type="entry name" value="Acetyltransferase_Eis"/>
</dbReference>
<keyword evidence="2" id="KW-0808">Transferase</keyword>
<dbReference type="CDD" id="cd04301">
    <property type="entry name" value="NAT_SF"/>
    <property type="match status" value="1"/>
</dbReference>
<dbReference type="PANTHER" id="PTHR37817:SF1">
    <property type="entry name" value="N-ACETYLTRANSFERASE EIS"/>
    <property type="match status" value="1"/>
</dbReference>
<dbReference type="Pfam" id="PF13530">
    <property type="entry name" value="SCP2_2"/>
    <property type="match status" value="1"/>
</dbReference>
<dbReference type="Pfam" id="PF17668">
    <property type="entry name" value="Acetyltransf_17"/>
    <property type="match status" value="1"/>
</dbReference>
<dbReference type="Gene3D" id="3.30.1050.10">
    <property type="entry name" value="SCP2 sterol-binding domain"/>
    <property type="match status" value="1"/>
</dbReference>
<dbReference type="InterPro" id="IPR036527">
    <property type="entry name" value="SCP2_sterol-bd_dom_sf"/>
</dbReference>
<dbReference type="InterPro" id="IPR000182">
    <property type="entry name" value="GNAT_dom"/>
</dbReference>
<dbReference type="eggNOG" id="COG4552">
    <property type="taxonomic scope" value="Bacteria"/>
</dbReference>
<dbReference type="SUPFAM" id="SSF55729">
    <property type="entry name" value="Acyl-CoA N-acyltransferases (Nat)"/>
    <property type="match status" value="1"/>
</dbReference>
<name>B4VQT8_9CYAN</name>
<dbReference type="PANTHER" id="PTHR37817">
    <property type="entry name" value="N-ACETYLTRANSFERASE EIS"/>
    <property type="match status" value="1"/>
</dbReference>
<dbReference type="GO" id="GO:0034069">
    <property type="term" value="F:aminoglycoside N-acetyltransferase activity"/>
    <property type="evidence" value="ECO:0007669"/>
    <property type="project" value="TreeGrafter"/>
</dbReference>
<dbReference type="AlphaFoldDB" id="B4VQT8"/>
<dbReference type="InterPro" id="IPR016181">
    <property type="entry name" value="Acyl_CoA_acyltransferase"/>
</dbReference>
<dbReference type="InterPro" id="IPR025559">
    <property type="entry name" value="Eis_dom"/>
</dbReference>
<dbReference type="Pfam" id="PF13527">
    <property type="entry name" value="Acetyltransf_9"/>
    <property type="match status" value="1"/>
</dbReference>
<reference evidence="2 3" key="1">
    <citation type="submission" date="2008-07" db="EMBL/GenBank/DDBJ databases">
        <authorList>
            <person name="Tandeau de Marsac N."/>
            <person name="Ferriera S."/>
            <person name="Johnson J."/>
            <person name="Kravitz S."/>
            <person name="Beeson K."/>
            <person name="Sutton G."/>
            <person name="Rogers Y.-H."/>
            <person name="Friedman R."/>
            <person name="Frazier M."/>
            <person name="Venter J.C."/>
        </authorList>
    </citation>
    <scope>NUCLEOTIDE SEQUENCE [LARGE SCALE GENOMIC DNA]</scope>
    <source>
        <strain evidence="2 3">PCC 7420</strain>
    </source>
</reference>
<protein>
    <submittedName>
        <fullName evidence="2">Acetyltransferase, GNAT family</fullName>
    </submittedName>
</protein>
<proteinExistence type="predicted"/>
<organism evidence="2 3">
    <name type="scientific">Coleofasciculus chthonoplastes PCC 7420</name>
    <dbReference type="NCBI Taxonomy" id="118168"/>
    <lineage>
        <taxon>Bacteria</taxon>
        <taxon>Bacillati</taxon>
        <taxon>Cyanobacteriota</taxon>
        <taxon>Cyanophyceae</taxon>
        <taxon>Coleofasciculales</taxon>
        <taxon>Coleofasciculaceae</taxon>
        <taxon>Coleofasciculus</taxon>
    </lineage>
</organism>
<dbReference type="Gene3D" id="3.40.630.30">
    <property type="match status" value="2"/>
</dbReference>
<gene>
    <name evidence="2" type="ORF">MC7420_6323</name>
</gene>
<feature type="domain" description="N-acetyltransferase" evidence="1">
    <location>
        <begin position="7"/>
        <end position="159"/>
    </location>
</feature>
<dbReference type="GO" id="GO:0030649">
    <property type="term" value="P:aminoglycoside antibiotic catabolic process"/>
    <property type="evidence" value="ECO:0007669"/>
    <property type="project" value="TreeGrafter"/>
</dbReference>
<dbReference type="STRING" id="118168.MC7420_6323"/>
<evidence type="ECO:0000259" key="1">
    <source>
        <dbReference type="PROSITE" id="PS51186"/>
    </source>
</evidence>
<dbReference type="SUPFAM" id="SSF55718">
    <property type="entry name" value="SCP-like"/>
    <property type="match status" value="1"/>
</dbReference>
<sequence length="394" mass="44362">MVISAQLDYGCISNADEAEQLGELLTQCFGSSLNNWQVYLNRIGQDNFRLIRQGEKIVGGLAIYTMGQWYGGQSIPMAGIAAVGIAPEYRGTGAAYKLMQCTLQELHQQGVPISTLYAATQVLYRKVGYEQAGIRCRWQIPTQTIQKRDRTLPMFRVKPVNYEVFQDLYSQQAQTTNGNLNRNSAIWQNLVEAPNDQSIYAYLIGAKSQPEGYVICTQSSNAEGLLLNIKDWAFLTPAAARRFWTFCADHRSQVRQVRWYSSLMDSLTLPLVEQTAQIRQQERWMLRILNVPKALEKRGYPLEIETELHLQVQDDLFAANNGNFILSVSQGRGKVTPGGTGEFRLHVRALASLFTSLFTPEQLQRMGYLDSTAAALSRANSLFSGSLPWMPDFF</sequence>
<dbReference type="HOGENOM" id="CLU_050659_4_0_3"/>
<dbReference type="PROSITE" id="PS51186">
    <property type="entry name" value="GNAT"/>
    <property type="match status" value="1"/>
</dbReference>
<accession>B4VQT8</accession>
<dbReference type="RefSeq" id="WP_006100808.1">
    <property type="nucleotide sequence ID" value="NZ_DS989848.1"/>
</dbReference>
<dbReference type="EMBL" id="DS989848">
    <property type="protein sequence ID" value="EDX75668.1"/>
    <property type="molecule type" value="Genomic_DNA"/>
</dbReference>
<dbReference type="Proteomes" id="UP000003835">
    <property type="component" value="Unassembled WGS sequence"/>
</dbReference>
<evidence type="ECO:0000313" key="2">
    <source>
        <dbReference type="EMBL" id="EDX75668.1"/>
    </source>
</evidence>
<evidence type="ECO:0000313" key="3">
    <source>
        <dbReference type="Proteomes" id="UP000003835"/>
    </source>
</evidence>